<accession>A0A6C0ELR4</accession>
<reference evidence="2" key="1">
    <citation type="journal article" date="2020" name="Nature">
        <title>Giant virus diversity and host interactions through global metagenomics.</title>
        <authorList>
            <person name="Schulz F."/>
            <person name="Roux S."/>
            <person name="Paez-Espino D."/>
            <person name="Jungbluth S."/>
            <person name="Walsh D.A."/>
            <person name="Denef V.J."/>
            <person name="McMahon K.D."/>
            <person name="Konstantinidis K.T."/>
            <person name="Eloe-Fadrosh E.A."/>
            <person name="Kyrpides N.C."/>
            <person name="Woyke T."/>
        </authorList>
    </citation>
    <scope>NUCLEOTIDE SEQUENCE</scope>
    <source>
        <strain evidence="2">GVMAG-M-3300005589-24</strain>
    </source>
</reference>
<dbReference type="EMBL" id="MN738876">
    <property type="protein sequence ID" value="QHT29270.1"/>
    <property type="molecule type" value="Genomic_DNA"/>
</dbReference>
<dbReference type="AlphaFoldDB" id="A0A6C0ELR4"/>
<protein>
    <submittedName>
        <fullName evidence="2">Uncharacterized protein</fullName>
    </submittedName>
</protein>
<evidence type="ECO:0000256" key="1">
    <source>
        <dbReference type="SAM" id="MobiDB-lite"/>
    </source>
</evidence>
<proteinExistence type="predicted"/>
<evidence type="ECO:0000313" key="2">
    <source>
        <dbReference type="EMBL" id="QHT29270.1"/>
    </source>
</evidence>
<sequence length="118" mass="13778">MNYSVHGIGVDGQYGPQRSLMDMQMQKEFGNPNLSSRKGYIGSPVGVMGEDGPQRSAMDMRMQAEFGGLNQEGFQYRTKKDRMMQHEFNPWYKQNREDFHMMEDPYNPYSKYATYIPL</sequence>
<organism evidence="2">
    <name type="scientific">viral metagenome</name>
    <dbReference type="NCBI Taxonomy" id="1070528"/>
    <lineage>
        <taxon>unclassified sequences</taxon>
        <taxon>metagenomes</taxon>
        <taxon>organismal metagenomes</taxon>
    </lineage>
</organism>
<name>A0A6C0ELR4_9ZZZZ</name>
<feature type="region of interest" description="Disordered" evidence="1">
    <location>
        <begin position="32"/>
        <end position="54"/>
    </location>
</feature>